<gene>
    <name evidence="5" type="ORF">CGI_10022783</name>
</gene>
<dbReference type="Pfam" id="PF00008">
    <property type="entry name" value="EGF"/>
    <property type="match status" value="1"/>
</dbReference>
<dbReference type="AlphaFoldDB" id="K1R6G9"/>
<feature type="disulfide bond" evidence="4">
    <location>
        <begin position="57"/>
        <end position="66"/>
    </location>
</feature>
<accession>K1R6G9</accession>
<dbReference type="SMART" id="SM00179">
    <property type="entry name" value="EGF_CA"/>
    <property type="match status" value="2"/>
</dbReference>
<dbReference type="InterPro" id="IPR000742">
    <property type="entry name" value="EGF"/>
</dbReference>
<keyword evidence="5" id="KW-0430">Lectin</keyword>
<dbReference type="EMBL" id="JH817105">
    <property type="protein sequence ID" value="EKC36830.1"/>
    <property type="molecule type" value="Genomic_DNA"/>
</dbReference>
<dbReference type="InterPro" id="IPR000922">
    <property type="entry name" value="Lectin_gal-bd_dom"/>
</dbReference>
<dbReference type="InterPro" id="IPR018097">
    <property type="entry name" value="EGF_Ca-bd_CS"/>
</dbReference>
<comment type="caution">
    <text evidence="4">Lacks conserved residue(s) required for the propagation of feature annotation.</text>
</comment>
<evidence type="ECO:0000256" key="4">
    <source>
        <dbReference type="PROSITE-ProRule" id="PRU00076"/>
    </source>
</evidence>
<keyword evidence="1 4" id="KW-0245">EGF-like domain</keyword>
<keyword evidence="3 4" id="KW-1015">Disulfide bond</keyword>
<dbReference type="PROSITE" id="PS50026">
    <property type="entry name" value="EGF_3"/>
    <property type="match status" value="2"/>
</dbReference>
<reference evidence="5" key="1">
    <citation type="journal article" date="2012" name="Nature">
        <title>The oyster genome reveals stress adaptation and complexity of shell formation.</title>
        <authorList>
            <person name="Zhang G."/>
            <person name="Fang X."/>
            <person name="Guo X."/>
            <person name="Li L."/>
            <person name="Luo R."/>
            <person name="Xu F."/>
            <person name="Yang P."/>
            <person name="Zhang L."/>
            <person name="Wang X."/>
            <person name="Qi H."/>
            <person name="Xiong Z."/>
            <person name="Que H."/>
            <person name="Xie Y."/>
            <person name="Holland P.W."/>
            <person name="Paps J."/>
            <person name="Zhu Y."/>
            <person name="Wu F."/>
            <person name="Chen Y."/>
            <person name="Wang J."/>
            <person name="Peng C."/>
            <person name="Meng J."/>
            <person name="Yang L."/>
            <person name="Liu J."/>
            <person name="Wen B."/>
            <person name="Zhang N."/>
            <person name="Huang Z."/>
            <person name="Zhu Q."/>
            <person name="Feng Y."/>
            <person name="Mount A."/>
            <person name="Hedgecock D."/>
            <person name="Xu Z."/>
            <person name="Liu Y."/>
            <person name="Domazet-Loso T."/>
            <person name="Du Y."/>
            <person name="Sun X."/>
            <person name="Zhang S."/>
            <person name="Liu B."/>
            <person name="Cheng P."/>
            <person name="Jiang X."/>
            <person name="Li J."/>
            <person name="Fan D."/>
            <person name="Wang W."/>
            <person name="Fu W."/>
            <person name="Wang T."/>
            <person name="Wang B."/>
            <person name="Zhang J."/>
            <person name="Peng Z."/>
            <person name="Li Y."/>
            <person name="Li N."/>
            <person name="Wang J."/>
            <person name="Chen M."/>
            <person name="He Y."/>
            <person name="Tan F."/>
            <person name="Song X."/>
            <person name="Zheng Q."/>
            <person name="Huang R."/>
            <person name="Yang H."/>
            <person name="Du X."/>
            <person name="Chen L."/>
            <person name="Yang M."/>
            <person name="Gaffney P.M."/>
            <person name="Wang S."/>
            <person name="Luo L."/>
            <person name="She Z."/>
            <person name="Ming Y."/>
            <person name="Huang W."/>
            <person name="Zhang S."/>
            <person name="Huang B."/>
            <person name="Zhang Y."/>
            <person name="Qu T."/>
            <person name="Ni P."/>
            <person name="Miao G."/>
            <person name="Wang J."/>
            <person name="Wang Q."/>
            <person name="Steinberg C.E."/>
            <person name="Wang H."/>
            <person name="Li N."/>
            <person name="Qian L."/>
            <person name="Zhang G."/>
            <person name="Li Y."/>
            <person name="Yang H."/>
            <person name="Liu X."/>
            <person name="Wang J."/>
            <person name="Yin Y."/>
            <person name="Wang J."/>
        </authorList>
    </citation>
    <scope>NUCLEOTIDE SEQUENCE [LARGE SCALE GENOMIC DNA]</scope>
    <source>
        <strain evidence="5">05x7-T-G4-1.051#20</strain>
    </source>
</reference>
<dbReference type="GO" id="GO:0030246">
    <property type="term" value="F:carbohydrate binding"/>
    <property type="evidence" value="ECO:0007669"/>
    <property type="project" value="UniProtKB-KW"/>
</dbReference>
<dbReference type="PROSITE" id="PS00022">
    <property type="entry name" value="EGF_1"/>
    <property type="match status" value="2"/>
</dbReference>
<dbReference type="PANTHER" id="PTHR46780">
    <property type="entry name" value="PROTEIN EVA-1"/>
    <property type="match status" value="1"/>
</dbReference>
<dbReference type="Gene3D" id="2.10.25.10">
    <property type="entry name" value="Laminin"/>
    <property type="match status" value="2"/>
</dbReference>
<evidence type="ECO:0000256" key="1">
    <source>
        <dbReference type="ARBA" id="ARBA00022536"/>
    </source>
</evidence>
<dbReference type="InterPro" id="IPR043159">
    <property type="entry name" value="Lectin_gal-bd_sf"/>
</dbReference>
<dbReference type="FunFam" id="2.10.25.10:FF:000151">
    <property type="entry name" value="FAT atypical cadherin 4"/>
    <property type="match status" value="1"/>
</dbReference>
<dbReference type="InterPro" id="IPR001881">
    <property type="entry name" value="EGF-like_Ca-bd_dom"/>
</dbReference>
<protein>
    <submittedName>
        <fullName evidence="5">L-rhamnose-binding lectin CSL3</fullName>
    </submittedName>
</protein>
<dbReference type="SMART" id="SM00181">
    <property type="entry name" value="EGF"/>
    <property type="match status" value="2"/>
</dbReference>
<proteinExistence type="predicted"/>
<sequence length="205" mass="22020">MGDFSCLVLRYFSLNQTSSWRIQDGVKPFANINECSDSPCKNDATCYNTPGSFDCCCAAGWTGPQCDIDINECTANPDLCQNGGTCRNKQGSFECMCAEGWTGSLCTEVKKTVIVCEGGKLELRCPDGKISIDEAVFGRTEGGNVCPHRQIKSTNCQSASSLTEVRSKCDGQKSCSITVSNGVLGGDPCPGTYKYLEVTFTCVVQ</sequence>
<dbReference type="HOGENOM" id="CLU_1338725_0_0_1"/>
<name>K1R6G9_MAGGI</name>
<evidence type="ECO:0000256" key="3">
    <source>
        <dbReference type="ARBA" id="ARBA00023157"/>
    </source>
</evidence>
<dbReference type="PROSITE" id="PS00010">
    <property type="entry name" value="ASX_HYDROXYL"/>
    <property type="match status" value="2"/>
</dbReference>
<evidence type="ECO:0000313" key="5">
    <source>
        <dbReference type="EMBL" id="EKC36830.1"/>
    </source>
</evidence>
<dbReference type="PROSITE" id="PS50228">
    <property type="entry name" value="SUEL_LECTIN"/>
    <property type="match status" value="1"/>
</dbReference>
<dbReference type="PROSITE" id="PS01186">
    <property type="entry name" value="EGF_2"/>
    <property type="match status" value="2"/>
</dbReference>
<dbReference type="FunFam" id="2.10.25.10:FF:000125">
    <property type="entry name" value="Neurogenic locus notch protein-like"/>
    <property type="match status" value="1"/>
</dbReference>
<feature type="disulfide bond" evidence="4">
    <location>
        <begin position="97"/>
        <end position="106"/>
    </location>
</feature>
<dbReference type="SUPFAM" id="SSF57196">
    <property type="entry name" value="EGF/Laminin"/>
    <property type="match status" value="2"/>
</dbReference>
<dbReference type="InterPro" id="IPR000152">
    <property type="entry name" value="EGF-type_Asp/Asn_hydroxyl_site"/>
</dbReference>
<keyword evidence="2" id="KW-0677">Repeat</keyword>
<dbReference type="CDD" id="cd00054">
    <property type="entry name" value="EGF_CA"/>
    <property type="match status" value="2"/>
</dbReference>
<dbReference type="InterPro" id="IPR049883">
    <property type="entry name" value="NOTCH1_EGF-like"/>
</dbReference>
<evidence type="ECO:0000256" key="2">
    <source>
        <dbReference type="ARBA" id="ARBA00022737"/>
    </source>
</evidence>
<dbReference type="Pfam" id="PF07645">
    <property type="entry name" value="EGF_CA"/>
    <property type="match status" value="1"/>
</dbReference>
<dbReference type="InParanoid" id="K1R6G9"/>
<dbReference type="PROSITE" id="PS01187">
    <property type="entry name" value="EGF_CA"/>
    <property type="match status" value="1"/>
</dbReference>
<dbReference type="Gene3D" id="2.60.120.740">
    <property type="match status" value="1"/>
</dbReference>
<dbReference type="GO" id="GO:0005509">
    <property type="term" value="F:calcium ion binding"/>
    <property type="evidence" value="ECO:0007669"/>
    <property type="project" value="InterPro"/>
</dbReference>
<dbReference type="CDD" id="cd22827">
    <property type="entry name" value="Gal_Rha_Lectin_SUL-I-like"/>
    <property type="match status" value="1"/>
</dbReference>
<dbReference type="FunFam" id="2.60.120.740:FF:000001">
    <property type="entry name" value="Adhesion G protein-coupled receptor L2"/>
    <property type="match status" value="1"/>
</dbReference>
<organism evidence="5">
    <name type="scientific">Magallana gigas</name>
    <name type="common">Pacific oyster</name>
    <name type="synonym">Crassostrea gigas</name>
    <dbReference type="NCBI Taxonomy" id="29159"/>
    <lineage>
        <taxon>Eukaryota</taxon>
        <taxon>Metazoa</taxon>
        <taxon>Spiralia</taxon>
        <taxon>Lophotrochozoa</taxon>
        <taxon>Mollusca</taxon>
        <taxon>Bivalvia</taxon>
        <taxon>Autobranchia</taxon>
        <taxon>Pteriomorphia</taxon>
        <taxon>Ostreida</taxon>
        <taxon>Ostreoidea</taxon>
        <taxon>Ostreidae</taxon>
        <taxon>Magallana</taxon>
    </lineage>
</organism>
<dbReference type="Pfam" id="PF02140">
    <property type="entry name" value="SUEL_Lectin"/>
    <property type="match status" value="1"/>
</dbReference>